<feature type="region of interest" description="Disordered" evidence="1">
    <location>
        <begin position="140"/>
        <end position="182"/>
    </location>
</feature>
<dbReference type="AlphaFoldDB" id="A0AAD3MEU7"/>
<dbReference type="EMBL" id="BRZM01000017">
    <property type="protein sequence ID" value="GLD53397.1"/>
    <property type="molecule type" value="Genomic_DNA"/>
</dbReference>
<name>A0AAD3MEU7_LATJO</name>
<evidence type="ECO:0000313" key="3">
    <source>
        <dbReference type="Proteomes" id="UP001279410"/>
    </source>
</evidence>
<organism evidence="2 3">
    <name type="scientific">Lates japonicus</name>
    <name type="common">Japanese lates</name>
    <dbReference type="NCBI Taxonomy" id="270547"/>
    <lineage>
        <taxon>Eukaryota</taxon>
        <taxon>Metazoa</taxon>
        <taxon>Chordata</taxon>
        <taxon>Craniata</taxon>
        <taxon>Vertebrata</taxon>
        <taxon>Euteleostomi</taxon>
        <taxon>Actinopterygii</taxon>
        <taxon>Neopterygii</taxon>
        <taxon>Teleostei</taxon>
        <taxon>Neoteleostei</taxon>
        <taxon>Acanthomorphata</taxon>
        <taxon>Carangaria</taxon>
        <taxon>Carangaria incertae sedis</taxon>
        <taxon>Centropomidae</taxon>
        <taxon>Lates</taxon>
    </lineage>
</organism>
<comment type="caution">
    <text evidence="2">The sequence shown here is derived from an EMBL/GenBank/DDBJ whole genome shotgun (WGS) entry which is preliminary data.</text>
</comment>
<evidence type="ECO:0000313" key="2">
    <source>
        <dbReference type="EMBL" id="GLD53397.1"/>
    </source>
</evidence>
<dbReference type="Proteomes" id="UP001279410">
    <property type="component" value="Unassembled WGS sequence"/>
</dbReference>
<dbReference type="InterPro" id="IPR050734">
    <property type="entry name" value="PIH1/Kintoun_subfamily"/>
</dbReference>
<dbReference type="PANTHER" id="PTHR22997">
    <property type="entry name" value="PIH1 DOMAIN-CONTAINING PROTEIN 1"/>
    <property type="match status" value="1"/>
</dbReference>
<accession>A0AAD3MEU7</accession>
<dbReference type="GO" id="GO:1990904">
    <property type="term" value="C:ribonucleoprotein complex"/>
    <property type="evidence" value="ECO:0007669"/>
    <property type="project" value="TreeGrafter"/>
</dbReference>
<evidence type="ECO:0000256" key="1">
    <source>
        <dbReference type="SAM" id="MobiDB-lite"/>
    </source>
</evidence>
<sequence length="276" mass="30034">MSFAGGTQDVLQRVNQFWSMLDDLSENDPAAYSKFIQKQMGERAEFIAPPELDSCVYTEILEPKKGLLYVNICSWKRVPAPQDPSKPLPVCAGELETDANESQGLYTVLDVALNPVVLDENKQDKTEVYMLALSFAQQQHGLSSSPTPPNTPTQLVKPQLTSCSRSPPYIQKQGSRRQPVIRPSGLWKQFDPVASTSTCSLRNQSTNSGESVAGSRGVELTVELPKASKVCNRSMRLDTPCSRVSGCDAGIVARKKAVPQTRSASLTSSALPVTNS</sequence>
<feature type="compositionally biased region" description="Polar residues" evidence="1">
    <location>
        <begin position="154"/>
        <end position="165"/>
    </location>
</feature>
<dbReference type="PANTHER" id="PTHR22997:SF6">
    <property type="entry name" value="PIH1 DOMAIN-CONTAINING PROTEIN 2"/>
    <property type="match status" value="1"/>
</dbReference>
<dbReference type="GO" id="GO:0005737">
    <property type="term" value="C:cytoplasm"/>
    <property type="evidence" value="ECO:0007669"/>
    <property type="project" value="TreeGrafter"/>
</dbReference>
<gene>
    <name evidence="2" type="ORF">AKAME5_000615700</name>
</gene>
<dbReference type="GO" id="GO:0006364">
    <property type="term" value="P:rRNA processing"/>
    <property type="evidence" value="ECO:0007669"/>
    <property type="project" value="TreeGrafter"/>
</dbReference>
<reference evidence="2" key="1">
    <citation type="submission" date="2022-08" db="EMBL/GenBank/DDBJ databases">
        <title>Genome sequencing of akame (Lates japonicus).</title>
        <authorList>
            <person name="Hashiguchi Y."/>
            <person name="Takahashi H."/>
        </authorList>
    </citation>
    <scope>NUCLEOTIDE SEQUENCE</scope>
    <source>
        <strain evidence="2">Kochi</strain>
    </source>
</reference>
<dbReference type="GO" id="GO:0097255">
    <property type="term" value="C:R2TP complex"/>
    <property type="evidence" value="ECO:0007669"/>
    <property type="project" value="TreeGrafter"/>
</dbReference>
<proteinExistence type="predicted"/>
<dbReference type="GO" id="GO:0000492">
    <property type="term" value="P:box C/D snoRNP assembly"/>
    <property type="evidence" value="ECO:0007669"/>
    <property type="project" value="TreeGrafter"/>
</dbReference>
<keyword evidence="3" id="KW-1185">Reference proteome</keyword>
<protein>
    <submittedName>
        <fullName evidence="2">PIH1 domain-containing protein 2</fullName>
    </submittedName>
</protein>